<evidence type="ECO:0008006" key="10">
    <source>
        <dbReference type="Google" id="ProtNLM"/>
    </source>
</evidence>
<evidence type="ECO:0000256" key="3">
    <source>
        <dbReference type="ARBA" id="ARBA00004514"/>
    </source>
</evidence>
<evidence type="ECO:0000313" key="9">
    <source>
        <dbReference type="Proteomes" id="UP000738359"/>
    </source>
</evidence>
<dbReference type="AlphaFoldDB" id="A0A9P6LZF1"/>
<evidence type="ECO:0000256" key="6">
    <source>
        <dbReference type="ARBA" id="ARBA00023128"/>
    </source>
</evidence>
<keyword evidence="6" id="KW-0496">Mitochondrion</keyword>
<dbReference type="InterPro" id="IPR000225">
    <property type="entry name" value="Armadillo"/>
</dbReference>
<dbReference type="EMBL" id="JAAAHY010000816">
    <property type="protein sequence ID" value="KAF9956834.1"/>
    <property type="molecule type" value="Genomic_DNA"/>
</dbReference>
<dbReference type="Proteomes" id="UP000738359">
    <property type="component" value="Unassembled WGS sequence"/>
</dbReference>
<keyword evidence="4" id="KW-0963">Cytoplasm</keyword>
<proteinExistence type="predicted"/>
<dbReference type="InterPro" id="IPR040144">
    <property type="entry name" value="RAP1GDS1"/>
</dbReference>
<dbReference type="OrthoDB" id="26149at2759"/>
<keyword evidence="9" id="KW-1185">Reference proteome</keyword>
<dbReference type="InterPro" id="IPR016024">
    <property type="entry name" value="ARM-type_fold"/>
</dbReference>
<dbReference type="InterPro" id="IPR011989">
    <property type="entry name" value="ARM-like"/>
</dbReference>
<dbReference type="GO" id="GO:0005739">
    <property type="term" value="C:mitochondrion"/>
    <property type="evidence" value="ECO:0007669"/>
    <property type="project" value="UniProtKB-SubCell"/>
</dbReference>
<evidence type="ECO:0000313" key="8">
    <source>
        <dbReference type="EMBL" id="KAF9956834.1"/>
    </source>
</evidence>
<comment type="subcellular location">
    <subcellularLocation>
        <location evidence="3">Cytoplasm</location>
        <location evidence="3">Cytosol</location>
    </subcellularLocation>
    <subcellularLocation>
        <location evidence="2">Endoplasmic reticulum</location>
    </subcellularLocation>
    <subcellularLocation>
        <location evidence="1">Mitochondrion</location>
    </subcellularLocation>
</comment>
<evidence type="ECO:0000256" key="4">
    <source>
        <dbReference type="ARBA" id="ARBA00022490"/>
    </source>
</evidence>
<dbReference type="GO" id="GO:0005085">
    <property type="term" value="F:guanyl-nucleotide exchange factor activity"/>
    <property type="evidence" value="ECO:0007669"/>
    <property type="project" value="InterPro"/>
</dbReference>
<dbReference type="SMART" id="SM00185">
    <property type="entry name" value="ARM"/>
    <property type="match status" value="5"/>
</dbReference>
<evidence type="ECO:0000256" key="1">
    <source>
        <dbReference type="ARBA" id="ARBA00004173"/>
    </source>
</evidence>
<evidence type="ECO:0000256" key="2">
    <source>
        <dbReference type="ARBA" id="ARBA00004240"/>
    </source>
</evidence>
<sequence length="687" mass="74911">MASSTHTDAAPQDDAAFAQLVQDIKISSADSSAFEAEIPRLVASLEAARAKLQQDDTAQETWDDVSNTFQVFADAAREELVRTPIGESAAVPLIVSLEKLNKNRLEHVDVQAMRAFANICVDHEANRKKLLDEDAFETIVEILKHSEHPDAIKTACGALLNTTMACEPAQIKVIELEAIEQLLTVLKSESIDDHEVSMTIASRVIANLCDLDDGSRSVIRLSGINTVVQLLERTATDVDMYMDLMDAVTDVLRAVSSKESAQTTIHKEGLLIPLLEILEHAGTSEKGKTEEEIKEDDKKFGETKAALLEVVVSVTLADANMVPIFNDKKIMDKFLTWLDLEDREDLQTCAALCLGNVARSDLHCVKLVNEYQAVEPLIHVVRKATDLKASHAATGVLRNLALPERNRAIMGNAGVIQACFPLLKKDNALPLQANIVGILKRLSTNDGPNTIRIISGREPFETLSSTASAESEIETPLSTLVGLIERTEDFALKSEGTRTLCNLIKVTWGSESMREFDVGSVTALQQTLNRPDVVLPIAAMTSNPKFVVLQNEGIIALTLLVTSPSQGKNSVLEALISIDVTPQPDAETTISEEPFDQTKPLTLLESLLSLIKNQDGKCPDEVRTNACILLRNALDTAARASEEPAYLTFLKSSGIKDTLSKLTEGDKAATIRPLVRTAVQEVLTRLE</sequence>
<dbReference type="GO" id="GO:0005783">
    <property type="term" value="C:endoplasmic reticulum"/>
    <property type="evidence" value="ECO:0007669"/>
    <property type="project" value="UniProtKB-SubCell"/>
</dbReference>
<keyword evidence="5" id="KW-0256">Endoplasmic reticulum</keyword>
<dbReference type="PANTHER" id="PTHR10957">
    <property type="entry name" value="RAP1 GTPASE-GDP DISSOCIATION STIMULATOR 1"/>
    <property type="match status" value="1"/>
</dbReference>
<dbReference type="GO" id="GO:0005829">
    <property type="term" value="C:cytosol"/>
    <property type="evidence" value="ECO:0007669"/>
    <property type="project" value="UniProtKB-SubCell"/>
</dbReference>
<dbReference type="Gene3D" id="1.25.10.10">
    <property type="entry name" value="Leucine-rich Repeat Variant"/>
    <property type="match status" value="2"/>
</dbReference>
<protein>
    <recommendedName>
        <fullName evidence="10">ARM repeat-containing protein</fullName>
    </recommendedName>
</protein>
<dbReference type="SUPFAM" id="SSF48371">
    <property type="entry name" value="ARM repeat"/>
    <property type="match status" value="1"/>
</dbReference>
<comment type="caution">
    <text evidence="8">The sequence shown here is derived from an EMBL/GenBank/DDBJ whole genome shotgun (WGS) entry which is preliminary data.</text>
</comment>
<reference evidence="8" key="1">
    <citation type="journal article" date="2020" name="Fungal Divers.">
        <title>Resolving the Mortierellaceae phylogeny through synthesis of multi-gene phylogenetics and phylogenomics.</title>
        <authorList>
            <person name="Vandepol N."/>
            <person name="Liber J."/>
            <person name="Desiro A."/>
            <person name="Na H."/>
            <person name="Kennedy M."/>
            <person name="Barry K."/>
            <person name="Grigoriev I.V."/>
            <person name="Miller A.N."/>
            <person name="O'Donnell K."/>
            <person name="Stajich J.E."/>
            <person name="Bonito G."/>
        </authorList>
    </citation>
    <scope>NUCLEOTIDE SEQUENCE</scope>
    <source>
        <strain evidence="8">CK1249</strain>
    </source>
</reference>
<name>A0A9P6LZF1_MORAP</name>
<gene>
    <name evidence="8" type="ORF">BGZ70_009756</name>
</gene>
<feature type="repeat" description="ARM" evidence="7">
    <location>
        <begin position="372"/>
        <end position="415"/>
    </location>
</feature>
<dbReference type="PROSITE" id="PS50176">
    <property type="entry name" value="ARM_REPEAT"/>
    <property type="match status" value="1"/>
</dbReference>
<accession>A0A9P6LZF1</accession>
<organism evidence="8 9">
    <name type="scientific">Mortierella alpina</name>
    <name type="common">Oleaginous fungus</name>
    <name type="synonym">Mortierella renispora</name>
    <dbReference type="NCBI Taxonomy" id="64518"/>
    <lineage>
        <taxon>Eukaryota</taxon>
        <taxon>Fungi</taxon>
        <taxon>Fungi incertae sedis</taxon>
        <taxon>Mucoromycota</taxon>
        <taxon>Mortierellomycotina</taxon>
        <taxon>Mortierellomycetes</taxon>
        <taxon>Mortierellales</taxon>
        <taxon>Mortierellaceae</taxon>
        <taxon>Mortierella</taxon>
    </lineage>
</organism>
<evidence type="ECO:0000256" key="7">
    <source>
        <dbReference type="PROSITE-ProRule" id="PRU00259"/>
    </source>
</evidence>
<evidence type="ECO:0000256" key="5">
    <source>
        <dbReference type="ARBA" id="ARBA00022824"/>
    </source>
</evidence>